<sequence length="158" mass="17908">MASKFCAQRCRSKTAASDPLRIACFARSAQSRPTPSRWCLGTAHVVSLICAVRPSTRLTSPDLRSPNIDDVHPGEEPRVLRGGEGKSFNARRRSKLCANRNHHRPYKHRLGLFMDREMMIEPVMWCQPQDAVVDDLKNGLNQWMLAKRVPPQQTLSKC</sequence>
<dbReference type="InParanoid" id="A0A804LDL8"/>
<dbReference type="Proteomes" id="UP000007305">
    <property type="component" value="Chromosome 1"/>
</dbReference>
<feature type="compositionally biased region" description="Basic and acidic residues" evidence="1">
    <location>
        <begin position="67"/>
        <end position="84"/>
    </location>
</feature>
<evidence type="ECO:0000313" key="2">
    <source>
        <dbReference type="EnsemblPlants" id="Zm00001eb003790_P001"/>
    </source>
</evidence>
<dbReference type="AlphaFoldDB" id="A0A804LDL8"/>
<keyword evidence="3" id="KW-1185">Reference proteome</keyword>
<protein>
    <submittedName>
        <fullName evidence="2">Uncharacterized protein</fullName>
    </submittedName>
</protein>
<feature type="region of interest" description="Disordered" evidence="1">
    <location>
        <begin position="61"/>
        <end position="84"/>
    </location>
</feature>
<dbReference type="EnsemblPlants" id="Zm00001eb003790_T001">
    <property type="protein sequence ID" value="Zm00001eb003790_P001"/>
    <property type="gene ID" value="Zm00001eb003790"/>
</dbReference>
<organism evidence="2 3">
    <name type="scientific">Zea mays</name>
    <name type="common">Maize</name>
    <dbReference type="NCBI Taxonomy" id="4577"/>
    <lineage>
        <taxon>Eukaryota</taxon>
        <taxon>Viridiplantae</taxon>
        <taxon>Streptophyta</taxon>
        <taxon>Embryophyta</taxon>
        <taxon>Tracheophyta</taxon>
        <taxon>Spermatophyta</taxon>
        <taxon>Magnoliopsida</taxon>
        <taxon>Liliopsida</taxon>
        <taxon>Poales</taxon>
        <taxon>Poaceae</taxon>
        <taxon>PACMAD clade</taxon>
        <taxon>Panicoideae</taxon>
        <taxon>Andropogonodae</taxon>
        <taxon>Andropogoneae</taxon>
        <taxon>Tripsacinae</taxon>
        <taxon>Zea</taxon>
    </lineage>
</organism>
<accession>A0A804LDL8</accession>
<evidence type="ECO:0000256" key="1">
    <source>
        <dbReference type="SAM" id="MobiDB-lite"/>
    </source>
</evidence>
<name>A0A804LDL8_MAIZE</name>
<reference evidence="2" key="3">
    <citation type="submission" date="2021-05" db="UniProtKB">
        <authorList>
            <consortium name="EnsemblPlants"/>
        </authorList>
    </citation>
    <scope>IDENTIFICATION</scope>
    <source>
        <strain evidence="2">cv. B73</strain>
    </source>
</reference>
<evidence type="ECO:0000313" key="3">
    <source>
        <dbReference type="Proteomes" id="UP000007305"/>
    </source>
</evidence>
<reference evidence="3" key="1">
    <citation type="submission" date="2015-12" db="EMBL/GenBank/DDBJ databases">
        <title>Update maize B73 reference genome by single molecule sequencing technologies.</title>
        <authorList>
            <consortium name="Maize Genome Sequencing Project"/>
            <person name="Ware D."/>
        </authorList>
    </citation>
    <scope>NUCLEOTIDE SEQUENCE [LARGE SCALE GENOMIC DNA]</scope>
    <source>
        <strain evidence="3">cv. B73</strain>
    </source>
</reference>
<proteinExistence type="predicted"/>
<reference evidence="2" key="2">
    <citation type="submission" date="2019-07" db="EMBL/GenBank/DDBJ databases">
        <authorList>
            <person name="Seetharam A."/>
            <person name="Woodhouse M."/>
            <person name="Cannon E."/>
        </authorList>
    </citation>
    <scope>NUCLEOTIDE SEQUENCE [LARGE SCALE GENOMIC DNA]</scope>
    <source>
        <strain evidence="2">cv. B73</strain>
    </source>
</reference>
<dbReference type="Gramene" id="Zm00001eb003790_T001">
    <property type="protein sequence ID" value="Zm00001eb003790_P001"/>
    <property type="gene ID" value="Zm00001eb003790"/>
</dbReference>